<comment type="caution">
    <text evidence="10">The sequence shown here is derived from an EMBL/GenBank/DDBJ whole genome shotgun (WGS) entry which is preliminary data.</text>
</comment>
<dbReference type="GO" id="GO:0003714">
    <property type="term" value="F:transcription corepressor activity"/>
    <property type="evidence" value="ECO:0007669"/>
    <property type="project" value="TreeGrafter"/>
</dbReference>
<feature type="compositionally biased region" description="Basic residues" evidence="7">
    <location>
        <begin position="703"/>
        <end position="716"/>
    </location>
</feature>
<dbReference type="InterPro" id="IPR012317">
    <property type="entry name" value="Poly(ADP-ribose)pol_cat_dom"/>
</dbReference>
<evidence type="ECO:0000256" key="4">
    <source>
        <dbReference type="ARBA" id="ARBA00023027"/>
    </source>
</evidence>
<keyword evidence="4" id="KW-0520">NAD</keyword>
<protein>
    <recommendedName>
        <fullName evidence="12">Poly [ADP-ribose] polymerase</fullName>
    </recommendedName>
</protein>
<dbReference type="InterPro" id="IPR052056">
    <property type="entry name" value="Mono-ARTD/PARP"/>
</dbReference>
<gene>
    <name evidence="10" type="ORF">XAT740_LOCUS12275</name>
</gene>
<evidence type="ECO:0000256" key="2">
    <source>
        <dbReference type="ARBA" id="ARBA00022676"/>
    </source>
</evidence>
<evidence type="ECO:0000313" key="11">
    <source>
        <dbReference type="Proteomes" id="UP000663828"/>
    </source>
</evidence>
<evidence type="ECO:0000259" key="8">
    <source>
        <dbReference type="PROSITE" id="PS50103"/>
    </source>
</evidence>
<dbReference type="EMBL" id="CAJNOR010000691">
    <property type="protein sequence ID" value="CAF0982825.1"/>
    <property type="molecule type" value="Genomic_DNA"/>
</dbReference>
<dbReference type="InterPro" id="IPR000571">
    <property type="entry name" value="Znf_CCCH"/>
</dbReference>
<feature type="compositionally biased region" description="Polar residues" evidence="7">
    <location>
        <begin position="836"/>
        <end position="852"/>
    </location>
</feature>
<evidence type="ECO:0008006" key="12">
    <source>
        <dbReference type="Google" id="ProtNLM"/>
    </source>
</evidence>
<evidence type="ECO:0000256" key="7">
    <source>
        <dbReference type="SAM" id="MobiDB-lite"/>
    </source>
</evidence>
<dbReference type="GO" id="GO:0003950">
    <property type="term" value="F:NAD+ poly-ADP-ribosyltransferase activity"/>
    <property type="evidence" value="ECO:0007669"/>
    <property type="project" value="InterPro"/>
</dbReference>
<organism evidence="10 11">
    <name type="scientific">Adineta ricciae</name>
    <name type="common">Rotifer</name>
    <dbReference type="NCBI Taxonomy" id="249248"/>
    <lineage>
        <taxon>Eukaryota</taxon>
        <taxon>Metazoa</taxon>
        <taxon>Spiralia</taxon>
        <taxon>Gnathifera</taxon>
        <taxon>Rotifera</taxon>
        <taxon>Eurotatoria</taxon>
        <taxon>Bdelloidea</taxon>
        <taxon>Adinetida</taxon>
        <taxon>Adinetidae</taxon>
        <taxon>Adineta</taxon>
    </lineage>
</organism>
<proteinExistence type="predicted"/>
<keyword evidence="6" id="KW-0862">Zinc</keyword>
<keyword evidence="6" id="KW-0863">Zinc-finger</keyword>
<dbReference type="PROSITE" id="PS51059">
    <property type="entry name" value="PARP_CATALYTIC"/>
    <property type="match status" value="1"/>
</dbReference>
<dbReference type="Proteomes" id="UP000663828">
    <property type="component" value="Unassembled WGS sequence"/>
</dbReference>
<keyword evidence="2" id="KW-0328">Glycosyltransferase</keyword>
<dbReference type="PANTHER" id="PTHR14453">
    <property type="entry name" value="PARP/ZINC FINGER CCCH TYPE DOMAIN CONTAINING PROTEIN"/>
    <property type="match status" value="1"/>
</dbReference>
<reference evidence="10" key="1">
    <citation type="submission" date="2021-02" db="EMBL/GenBank/DDBJ databases">
        <authorList>
            <person name="Nowell W R."/>
        </authorList>
    </citation>
    <scope>NUCLEOTIDE SEQUENCE</scope>
</reference>
<comment type="subcellular location">
    <subcellularLocation>
        <location evidence="1">Nucleus</location>
    </subcellularLocation>
</comment>
<feature type="domain" description="C3H1-type" evidence="8">
    <location>
        <begin position="88"/>
        <end position="115"/>
    </location>
</feature>
<dbReference type="GO" id="GO:0005634">
    <property type="term" value="C:nucleus"/>
    <property type="evidence" value="ECO:0007669"/>
    <property type="project" value="UniProtKB-SubCell"/>
</dbReference>
<dbReference type="GO" id="GO:0010629">
    <property type="term" value="P:negative regulation of gene expression"/>
    <property type="evidence" value="ECO:0007669"/>
    <property type="project" value="TreeGrafter"/>
</dbReference>
<evidence type="ECO:0000256" key="3">
    <source>
        <dbReference type="ARBA" id="ARBA00022679"/>
    </source>
</evidence>
<feature type="domain" description="PARP catalytic" evidence="9">
    <location>
        <begin position="1389"/>
        <end position="1602"/>
    </location>
</feature>
<keyword evidence="3" id="KW-0808">Transferase</keyword>
<evidence type="ECO:0000259" key="9">
    <source>
        <dbReference type="PROSITE" id="PS51059"/>
    </source>
</evidence>
<keyword evidence="5" id="KW-0539">Nucleus</keyword>
<keyword evidence="11" id="KW-1185">Reference proteome</keyword>
<dbReference type="GO" id="GO:0008270">
    <property type="term" value="F:zinc ion binding"/>
    <property type="evidence" value="ECO:0007669"/>
    <property type="project" value="UniProtKB-KW"/>
</dbReference>
<name>A0A814F9M1_ADIRI</name>
<dbReference type="PROSITE" id="PS50103">
    <property type="entry name" value="ZF_C3H1"/>
    <property type="match status" value="1"/>
</dbReference>
<feature type="region of interest" description="Disordered" evidence="7">
    <location>
        <begin position="805"/>
        <end position="852"/>
    </location>
</feature>
<dbReference type="PANTHER" id="PTHR14453:SF67">
    <property type="entry name" value="POLY [ADP-RIBOSE] POLYMERASE"/>
    <property type="match status" value="1"/>
</dbReference>
<accession>A0A814F9M1</accession>
<dbReference type="SUPFAM" id="SSF56399">
    <property type="entry name" value="ADP-ribosylation"/>
    <property type="match status" value="1"/>
</dbReference>
<keyword evidence="6" id="KW-0479">Metal-binding</keyword>
<evidence type="ECO:0000256" key="6">
    <source>
        <dbReference type="PROSITE-ProRule" id="PRU00723"/>
    </source>
</evidence>
<feature type="region of interest" description="Disordered" evidence="7">
    <location>
        <begin position="661"/>
        <end position="746"/>
    </location>
</feature>
<dbReference type="GO" id="GO:0005737">
    <property type="term" value="C:cytoplasm"/>
    <property type="evidence" value="ECO:0007669"/>
    <property type="project" value="TreeGrafter"/>
</dbReference>
<evidence type="ECO:0000313" key="10">
    <source>
        <dbReference type="EMBL" id="CAF0982825.1"/>
    </source>
</evidence>
<sequence>MDIHIVNTILRLCSEQQTCLFEVTYLCDYCLEQRICTNSKHVLASIRNYMEIFKISHDRNRIEFYMPFEICRSCNPDNSCQINNGICPKLHVCYDYFYTSSCRRSLNCPYPHSLTQKSHGSTLSTLKNLDLDALTKAFKVYCQSKKYLQNHNSSGMFQTRGAQAIPLLSVNNSLNQSSTSSTNTWRLTNTPQINSNISWKTNQRMTFPSKPVLPTQPQQRVHSFSAFLVGKGLQICWTPSQDIQTHFIEVVFSNQDKCDGGPIRTHSLYKHLGIAQLFYQNTDIVDRVVNRGPVIFQSFTFTSRRLQRTIDSRHLCFLNMSINASHIPLYIDTVSMPHKTNHFDFYQDDQQTIVVEYNEDVDYSKISSNVRSHPECGKLSIKCIQLYHPETLLIEYDQEYSECDIKNLFKNERIFHIKTYAHCAFVHFYCHDDLIRSMKTSFNDPIRVTPIYVEIYSQQHLENYLKRRQSEFKSKVISVQNVIPLIMNDEEASSQIESHSTNCQGSETPPNECEPVIEGNISPLKPTEGTIASEENPASNNDDHLNENFINDILGSDDDFHDLPSEFDDDDLLLDETVDSNGDMEFLRSAAKNLMSSLAEMEAASSTANTLDAPHSLLYGDDYVITIKSRRFAIAFLDYTQFRVEKQRNPDKFRLLATLKKQANNNQLNQKKRKDTKQHEEDMPSPTPNIAPDLLLATDTKSTKKKRNKRSKKKKNTPSNTTDTKDKSEAIVESGNDGEDDEDDGTTHVLNKQEYTKNDFPTQRLPHVYLDDDLKPCIFVTGEEHHDEYGHEMFEHDDWHNIVAGGKPVPVSKKSKKRKPQPSVESTEQIIPPTPTVSNPRPQPSATDSNSLIIPSNCRGFLHQPKLYETFRLRLRRSYPSINIHFNPDTYTIVIDGNIKTNVQQCLQYLQTLQTYKHYLSIPHIDFPQTTVTNIVRMQQSTAQVKLIPNADYNRIFRSVYRLIDYQLKQQFAQQQCIYCRRSRNQFRITYLEFSCEKQSTKETDESIQQRVLQLLNTRFNYIAVALSADLLRTKRWGTFYKSLTDHKDINKTLLIRKVDTIIQVYGLHAHVQQIQTLITKFVDVNRYETDVIEIEQANGIFSLFEKDFHEMENLDLFREAELRFIYSQRRHTLFFQCFQDKFETVKNRIEKLRSQLSAIVLPVKSPILSRYYSRSNEIQRMAATSSCIITVEKNTNANRLNDNLVNLKIIGRSTDSLIKAQRLIKDFEEQKYSIRKIHNNDIHLFNDQDSEALQNECGTCNVSYTIDQSNNIIELEGLSGDFIQIEKVIKDLCLGAARRALDDLLYSIQWVYYDTTTGNAVAFGEAIKQQLENCYIQKQKGIVNLRDRSGHAHMFDLDQMIEIIPDRNSSIRMKIERRDLKNPQSVQLPVYWASMTKPWDRILLARRDDANEWKVNAEIQRLLRLQYMLPESWIVEVYRIQNPRIFQQYVAHRESFAARSQATERVLYRLAQDNLVDDVCAHGFNQSHTDSAFSVYGHGCHFYCKAMDIARTATLLANSQQIIPIHIQQQQQQTPTKPSIRFLFVCKVLVGRYTRGEASMKTCPLGYDSLVDNIHSPEVFVTHHDAQVLPEYLIAYHSAIF</sequence>
<dbReference type="Gene3D" id="3.90.228.10">
    <property type="match status" value="1"/>
</dbReference>
<evidence type="ECO:0000256" key="5">
    <source>
        <dbReference type="ARBA" id="ARBA00023242"/>
    </source>
</evidence>
<evidence type="ECO:0000256" key="1">
    <source>
        <dbReference type="ARBA" id="ARBA00004123"/>
    </source>
</evidence>
<feature type="zinc finger region" description="C3H1-type" evidence="6">
    <location>
        <begin position="88"/>
        <end position="115"/>
    </location>
</feature>